<feature type="compositionally biased region" description="Low complexity" evidence="1">
    <location>
        <begin position="32"/>
        <end position="45"/>
    </location>
</feature>
<feature type="compositionally biased region" description="Basic and acidic residues" evidence="1">
    <location>
        <begin position="19"/>
        <end position="31"/>
    </location>
</feature>
<name>A0A1E7KTI9_9ACTN</name>
<feature type="non-terminal residue" evidence="2">
    <location>
        <position position="107"/>
    </location>
</feature>
<evidence type="ECO:0000313" key="2">
    <source>
        <dbReference type="EMBL" id="OEV07234.1"/>
    </source>
</evidence>
<organism evidence="2 3">
    <name type="scientific">Streptomyces nanshensis</name>
    <dbReference type="NCBI Taxonomy" id="518642"/>
    <lineage>
        <taxon>Bacteria</taxon>
        <taxon>Bacillati</taxon>
        <taxon>Actinomycetota</taxon>
        <taxon>Actinomycetes</taxon>
        <taxon>Kitasatosporales</taxon>
        <taxon>Streptomycetaceae</taxon>
        <taxon>Streptomyces</taxon>
    </lineage>
</organism>
<dbReference type="EMBL" id="LJGW01000539">
    <property type="protein sequence ID" value="OEV07234.1"/>
    <property type="molecule type" value="Genomic_DNA"/>
</dbReference>
<dbReference type="Proteomes" id="UP000176005">
    <property type="component" value="Unassembled WGS sequence"/>
</dbReference>
<feature type="region of interest" description="Disordered" evidence="1">
    <location>
        <begin position="1"/>
        <end position="70"/>
    </location>
</feature>
<reference evidence="2 3" key="1">
    <citation type="journal article" date="2016" name="Front. Microbiol.">
        <title>Comparative Genomics Analysis of Streptomyces Species Reveals Their Adaptation to the Marine Environment and Their Diversity at the Genomic Level.</title>
        <authorList>
            <person name="Tian X."/>
            <person name="Zhang Z."/>
            <person name="Yang T."/>
            <person name="Chen M."/>
            <person name="Li J."/>
            <person name="Chen F."/>
            <person name="Yang J."/>
            <person name="Li W."/>
            <person name="Zhang B."/>
            <person name="Zhang Z."/>
            <person name="Wu J."/>
            <person name="Zhang C."/>
            <person name="Long L."/>
            <person name="Xiao J."/>
        </authorList>
    </citation>
    <scope>NUCLEOTIDE SEQUENCE [LARGE SCALE GENOMIC DNA]</scope>
    <source>
        <strain evidence="2 3">SCSIO 10429</strain>
    </source>
</reference>
<dbReference type="AlphaFoldDB" id="A0A1E7KTI9"/>
<proteinExistence type="predicted"/>
<gene>
    <name evidence="2" type="ORF">AN218_29550</name>
</gene>
<accession>A0A1E7KTI9</accession>
<keyword evidence="3" id="KW-1185">Reference proteome</keyword>
<evidence type="ECO:0000313" key="3">
    <source>
        <dbReference type="Proteomes" id="UP000176005"/>
    </source>
</evidence>
<protein>
    <submittedName>
        <fullName evidence="2">Uncharacterized protein</fullName>
    </submittedName>
</protein>
<sequence>MSTTERAAPGHGVGPAGTDRTDDRRRGREPSGETTAEAGAETPGEATRETTGERGTGMTATPLTTGDPDTAWGELVTAALLGSERRTPPGGSPAALLDAAAVATVRH</sequence>
<evidence type="ECO:0000256" key="1">
    <source>
        <dbReference type="SAM" id="MobiDB-lite"/>
    </source>
</evidence>
<comment type="caution">
    <text evidence="2">The sequence shown here is derived from an EMBL/GenBank/DDBJ whole genome shotgun (WGS) entry which is preliminary data.</text>
</comment>